<gene>
    <name evidence="2" type="ORF">Lokhon_02710</name>
</gene>
<dbReference type="Proteomes" id="UP000025047">
    <property type="component" value="Unassembled WGS sequence"/>
</dbReference>
<keyword evidence="3" id="KW-1185">Reference proteome</keyword>
<name>A0A017H9V2_9RHOB</name>
<proteinExistence type="predicted"/>
<dbReference type="STRING" id="1122180.Lokhon_02710"/>
<dbReference type="HOGENOM" id="CLU_2974076_0_0_5"/>
<organism evidence="2 3">
    <name type="scientific">Limimaricola hongkongensis DSM 17492</name>
    <dbReference type="NCBI Taxonomy" id="1122180"/>
    <lineage>
        <taxon>Bacteria</taxon>
        <taxon>Pseudomonadati</taxon>
        <taxon>Pseudomonadota</taxon>
        <taxon>Alphaproteobacteria</taxon>
        <taxon>Rhodobacterales</taxon>
        <taxon>Paracoccaceae</taxon>
        <taxon>Limimaricola</taxon>
    </lineage>
</organism>
<evidence type="ECO:0000256" key="1">
    <source>
        <dbReference type="SAM" id="MobiDB-lite"/>
    </source>
</evidence>
<evidence type="ECO:0000313" key="3">
    <source>
        <dbReference type="Proteomes" id="UP000025047"/>
    </source>
</evidence>
<dbReference type="AlphaFoldDB" id="A0A017H9V2"/>
<evidence type="ECO:0000313" key="2">
    <source>
        <dbReference type="EMBL" id="EYD71065.1"/>
    </source>
</evidence>
<protein>
    <submittedName>
        <fullName evidence="2">Uncharacterized protein</fullName>
    </submittedName>
</protein>
<sequence>MACRGCKGRWQGGAACLTGPGPGAIATSDDGARIGAGPCAVPRAPRRTGTPEGPEALT</sequence>
<feature type="region of interest" description="Disordered" evidence="1">
    <location>
        <begin position="36"/>
        <end position="58"/>
    </location>
</feature>
<comment type="caution">
    <text evidence="2">The sequence shown here is derived from an EMBL/GenBank/DDBJ whole genome shotgun (WGS) entry which is preliminary data.</text>
</comment>
<reference evidence="2 3" key="1">
    <citation type="submission" date="2013-03" db="EMBL/GenBank/DDBJ databases">
        <authorList>
            <person name="Fiebig A."/>
            <person name="Goeker M."/>
            <person name="Klenk H.-P.P."/>
        </authorList>
    </citation>
    <scope>NUCLEOTIDE SEQUENCE [LARGE SCALE GENOMIC DNA]</scope>
    <source>
        <strain evidence="2 3">DSM 17492</strain>
    </source>
</reference>
<accession>A0A017H9V2</accession>
<dbReference type="EMBL" id="APGJ01000007">
    <property type="protein sequence ID" value="EYD71065.1"/>
    <property type="molecule type" value="Genomic_DNA"/>
</dbReference>
<dbReference type="PATRIC" id="fig|1122180.6.peg.2693"/>